<dbReference type="GO" id="GO:0004818">
    <property type="term" value="F:glutamate-tRNA ligase activity"/>
    <property type="evidence" value="ECO:0007669"/>
    <property type="project" value="UniProtKB-EC"/>
</dbReference>
<dbReference type="Gene3D" id="3.90.800.10">
    <property type="entry name" value="Glutamyl-tRNA Synthetase, Domain 3"/>
    <property type="match status" value="1"/>
</dbReference>
<evidence type="ECO:0000256" key="16">
    <source>
        <dbReference type="ARBA" id="ARBA00048351"/>
    </source>
</evidence>
<comment type="catalytic activity">
    <reaction evidence="16">
        <text>tRNA(Glu) + L-glutamate + ATP = L-glutamyl-tRNA(Glu) + AMP + diphosphate</text>
        <dbReference type="Rhea" id="RHEA:23540"/>
        <dbReference type="Rhea" id="RHEA-COMP:9663"/>
        <dbReference type="Rhea" id="RHEA-COMP:9680"/>
        <dbReference type="ChEBI" id="CHEBI:29985"/>
        <dbReference type="ChEBI" id="CHEBI:30616"/>
        <dbReference type="ChEBI" id="CHEBI:33019"/>
        <dbReference type="ChEBI" id="CHEBI:78442"/>
        <dbReference type="ChEBI" id="CHEBI:78520"/>
        <dbReference type="ChEBI" id="CHEBI:456215"/>
        <dbReference type="EC" id="6.1.1.17"/>
    </reaction>
</comment>
<dbReference type="CDD" id="cd00808">
    <property type="entry name" value="GluRS_core"/>
    <property type="match status" value="1"/>
</dbReference>
<comment type="subcellular location">
    <subcellularLocation>
        <location evidence="2">Mitochondrion</location>
    </subcellularLocation>
    <subcellularLocation>
        <location evidence="3">Plastid</location>
        <location evidence="3">Chloroplast</location>
    </subcellularLocation>
</comment>
<evidence type="ECO:0000256" key="11">
    <source>
        <dbReference type="ARBA" id="ARBA00022917"/>
    </source>
</evidence>
<evidence type="ECO:0000256" key="8">
    <source>
        <dbReference type="ARBA" id="ARBA00022640"/>
    </source>
</evidence>
<keyword evidence="10 18" id="KW-0067">ATP-binding</keyword>
<organism evidence="21 22">
    <name type="scientific">Eutrema salsugineum</name>
    <name type="common">Saltwater cress</name>
    <name type="synonym">Sisymbrium salsugineum</name>
    <dbReference type="NCBI Taxonomy" id="72664"/>
    <lineage>
        <taxon>Eukaryota</taxon>
        <taxon>Viridiplantae</taxon>
        <taxon>Streptophyta</taxon>
        <taxon>Embryophyta</taxon>
        <taxon>Tracheophyta</taxon>
        <taxon>Spermatophyta</taxon>
        <taxon>Magnoliopsida</taxon>
        <taxon>eudicotyledons</taxon>
        <taxon>Gunneridae</taxon>
        <taxon>Pentapetalae</taxon>
        <taxon>rosids</taxon>
        <taxon>malvids</taxon>
        <taxon>Brassicales</taxon>
        <taxon>Brassicaceae</taxon>
        <taxon>Eutremeae</taxon>
        <taxon>Eutrema</taxon>
    </lineage>
</organism>
<keyword evidence="8" id="KW-0934">Plastid</keyword>
<keyword evidence="7 18" id="KW-0436">Ligase</keyword>
<evidence type="ECO:0000256" key="12">
    <source>
        <dbReference type="ARBA" id="ARBA00022946"/>
    </source>
</evidence>
<dbReference type="HAMAP" id="MF_00022">
    <property type="entry name" value="Glu_tRNA_synth_type1"/>
    <property type="match status" value="1"/>
</dbReference>
<keyword evidence="13" id="KW-0496">Mitochondrion</keyword>
<evidence type="ECO:0000313" key="21">
    <source>
        <dbReference type="EMBL" id="ESQ31496.1"/>
    </source>
</evidence>
<dbReference type="InterPro" id="IPR020751">
    <property type="entry name" value="aa-tRNA-synth_I_codon-bd_sub2"/>
</dbReference>
<dbReference type="PANTHER" id="PTHR43311">
    <property type="entry name" value="GLUTAMATE--TRNA LIGASE"/>
    <property type="match status" value="1"/>
</dbReference>
<evidence type="ECO:0000256" key="4">
    <source>
        <dbReference type="ARBA" id="ARBA00007894"/>
    </source>
</evidence>
<feature type="domain" description="Glutamyl/glutaminyl-tRNA synthetase class Ib catalytic" evidence="19">
    <location>
        <begin position="54"/>
        <end position="360"/>
    </location>
</feature>
<dbReference type="GO" id="GO:0005739">
    <property type="term" value="C:mitochondrion"/>
    <property type="evidence" value="ECO:0007669"/>
    <property type="project" value="UniProtKB-SubCell"/>
</dbReference>
<dbReference type="AlphaFoldDB" id="V4MJG7"/>
<evidence type="ECO:0000259" key="20">
    <source>
        <dbReference type="Pfam" id="PF19269"/>
    </source>
</evidence>
<dbReference type="GO" id="GO:0006424">
    <property type="term" value="P:glutamyl-tRNA aminoacylation"/>
    <property type="evidence" value="ECO:0007669"/>
    <property type="project" value="InterPro"/>
</dbReference>
<dbReference type="InterPro" id="IPR020061">
    <property type="entry name" value="Glu_tRNA_lig_a-bdl"/>
</dbReference>
<evidence type="ECO:0000259" key="19">
    <source>
        <dbReference type="Pfam" id="PF00749"/>
    </source>
</evidence>
<dbReference type="InterPro" id="IPR049940">
    <property type="entry name" value="GluQ/Sye"/>
</dbReference>
<dbReference type="Gramene" id="ESQ31496">
    <property type="protein sequence ID" value="ESQ31496"/>
    <property type="gene ID" value="EUTSA_v10003868mg"/>
</dbReference>
<dbReference type="PROSITE" id="PS00178">
    <property type="entry name" value="AA_TRNA_LIGASE_I"/>
    <property type="match status" value="1"/>
</dbReference>
<dbReference type="FunFam" id="1.10.10.350:FF:000004">
    <property type="entry name" value="Glutamate--tRNA ligase chloroplastic/mitochondrial"/>
    <property type="match status" value="1"/>
</dbReference>
<dbReference type="Gene3D" id="1.10.1160.10">
    <property type="entry name" value="Glutamyl-trna Synthetase, Domain 2"/>
    <property type="match status" value="2"/>
</dbReference>
<dbReference type="InterPro" id="IPR001412">
    <property type="entry name" value="aa-tRNA-synth_I_CS"/>
</dbReference>
<dbReference type="OrthoDB" id="428822at2759"/>
<dbReference type="Pfam" id="PF19269">
    <property type="entry name" value="Anticodon_2"/>
    <property type="match status" value="1"/>
</dbReference>
<dbReference type="GO" id="GO:0000049">
    <property type="term" value="F:tRNA binding"/>
    <property type="evidence" value="ECO:0007669"/>
    <property type="project" value="InterPro"/>
</dbReference>
<keyword evidence="11 18" id="KW-0648">Protein biosynthesis</keyword>
<keyword evidence="22" id="KW-1185">Reference proteome</keyword>
<dbReference type="InterPro" id="IPR000924">
    <property type="entry name" value="Glu/Gln-tRNA-synth"/>
</dbReference>
<dbReference type="InterPro" id="IPR008925">
    <property type="entry name" value="aa_tRNA-synth_I_cd-bd_sf"/>
</dbReference>
<evidence type="ECO:0000256" key="9">
    <source>
        <dbReference type="ARBA" id="ARBA00022741"/>
    </source>
</evidence>
<evidence type="ECO:0000256" key="6">
    <source>
        <dbReference type="ARBA" id="ARBA00022528"/>
    </source>
</evidence>
<protein>
    <recommendedName>
        <fullName evidence="17">Glutamate--tRNA ligase, chloroplastic/mitochondrial</fullName>
        <ecNumber evidence="5">6.1.1.17</ecNumber>
    </recommendedName>
    <alternativeName>
        <fullName evidence="15">Glutamyl-tRNA synthetase</fullName>
    </alternativeName>
</protein>
<feature type="domain" description="Aminoacyl-tRNA synthetase class I anticodon-binding" evidence="20">
    <location>
        <begin position="503"/>
        <end position="551"/>
    </location>
</feature>
<keyword evidence="6" id="KW-0150">Chloroplast</keyword>
<evidence type="ECO:0000256" key="13">
    <source>
        <dbReference type="ARBA" id="ARBA00023128"/>
    </source>
</evidence>
<evidence type="ECO:0000256" key="7">
    <source>
        <dbReference type="ARBA" id="ARBA00022598"/>
    </source>
</evidence>
<dbReference type="GO" id="GO:0009507">
    <property type="term" value="C:chloroplast"/>
    <property type="evidence" value="ECO:0007669"/>
    <property type="project" value="UniProtKB-SubCell"/>
</dbReference>
<dbReference type="PANTHER" id="PTHR43311:SF2">
    <property type="entry name" value="GLUTAMATE--TRNA LIGASE, MITOCHONDRIAL-RELATED"/>
    <property type="match status" value="1"/>
</dbReference>
<reference evidence="21 22" key="1">
    <citation type="journal article" date="2013" name="Front. Plant Sci.">
        <title>The Reference Genome of the Halophytic Plant Eutrema salsugineum.</title>
        <authorList>
            <person name="Yang R."/>
            <person name="Jarvis D.E."/>
            <person name="Chen H."/>
            <person name="Beilstein M.A."/>
            <person name="Grimwood J."/>
            <person name="Jenkins J."/>
            <person name="Shu S."/>
            <person name="Prochnik S."/>
            <person name="Xin M."/>
            <person name="Ma C."/>
            <person name="Schmutz J."/>
            <person name="Wing R.A."/>
            <person name="Mitchell-Olds T."/>
            <person name="Schumaker K.S."/>
            <person name="Wang X."/>
        </authorList>
    </citation>
    <scope>NUCLEOTIDE SEQUENCE [LARGE SCALE GENOMIC DNA]</scope>
</reference>
<keyword evidence="12" id="KW-0809">Transit peptide</keyword>
<evidence type="ECO:0000256" key="14">
    <source>
        <dbReference type="ARBA" id="ARBA00023146"/>
    </source>
</evidence>
<evidence type="ECO:0000256" key="1">
    <source>
        <dbReference type="ARBA" id="ARBA00004051"/>
    </source>
</evidence>
<dbReference type="GO" id="GO:0005524">
    <property type="term" value="F:ATP binding"/>
    <property type="evidence" value="ECO:0007669"/>
    <property type="project" value="UniProtKB-KW"/>
</dbReference>
<evidence type="ECO:0000256" key="10">
    <source>
        <dbReference type="ARBA" id="ARBA00022840"/>
    </source>
</evidence>
<evidence type="ECO:0000256" key="3">
    <source>
        <dbReference type="ARBA" id="ARBA00004229"/>
    </source>
</evidence>
<dbReference type="FunFam" id="3.40.50.620:FF:000045">
    <property type="entry name" value="Glutamate--tRNA ligase, mitochondrial"/>
    <property type="match status" value="1"/>
</dbReference>
<dbReference type="EMBL" id="KI517748">
    <property type="protein sequence ID" value="ESQ31496.1"/>
    <property type="molecule type" value="Genomic_DNA"/>
</dbReference>
<dbReference type="Gene3D" id="1.10.10.350">
    <property type="match status" value="1"/>
</dbReference>
<dbReference type="Proteomes" id="UP000030689">
    <property type="component" value="Unassembled WGS sequence"/>
</dbReference>
<comment type="function">
    <text evidence="1">Catalyzes the attachment of glutamate to tRNA(Glu) in a two-step reaction: glutamate is first activated by ATP to form Glu-AMP and then transferred to the acceptor end of tRNA(Glu).</text>
</comment>
<name>V4MJG7_EUTSA</name>
<dbReference type="eggNOG" id="KOG1149">
    <property type="taxonomic scope" value="Eukaryota"/>
</dbReference>
<evidence type="ECO:0000256" key="17">
    <source>
        <dbReference type="ARBA" id="ARBA00067539"/>
    </source>
</evidence>
<dbReference type="Gene3D" id="3.40.50.620">
    <property type="entry name" value="HUPs"/>
    <property type="match status" value="1"/>
</dbReference>
<dbReference type="InterPro" id="IPR004527">
    <property type="entry name" value="Glu-tRNA-ligase_bac/mito"/>
</dbReference>
<dbReference type="SUPFAM" id="SSF52374">
    <property type="entry name" value="Nucleotidylyl transferase"/>
    <property type="match status" value="1"/>
</dbReference>
<dbReference type="EC" id="6.1.1.17" evidence="5"/>
<dbReference type="OMA" id="PHWRFKL"/>
<dbReference type="InterPro" id="IPR014729">
    <property type="entry name" value="Rossmann-like_a/b/a_fold"/>
</dbReference>
<dbReference type="InterPro" id="IPR020058">
    <property type="entry name" value="Glu/Gln-tRNA-synth_Ib_cat-dom"/>
</dbReference>
<dbReference type="GO" id="GO:0008270">
    <property type="term" value="F:zinc ion binding"/>
    <property type="evidence" value="ECO:0007669"/>
    <property type="project" value="InterPro"/>
</dbReference>
<dbReference type="SUPFAM" id="SSF48163">
    <property type="entry name" value="An anticodon-binding domain of class I aminoacyl-tRNA synthetases"/>
    <property type="match status" value="1"/>
</dbReference>
<dbReference type="Pfam" id="PF00749">
    <property type="entry name" value="tRNA-synt_1c"/>
    <property type="match status" value="1"/>
</dbReference>
<sequence length="597" mass="66505">MASLVLNTPWLRIRSLPELAPTFLRRRQSSSFYCSRRSFAVVACFSASNNGGSVRVRFAPSPTGNLHVGGARTALFNYLFARSKGGKFVLRIEDTDLERSTRESEAAVLQDLSWLGLDWDEGPGVGGDFGPYRQSERNALYQQYAKKLLESGHVYRCFCSSEELVKMKEIAKLKQLPPVYTGKWATASEAEIEQELEKGTPFTYRFRVPKEGSLKINDLIRGEVCWNLDTLGDFVVMRSNGQPVYNFCVTVDDATMAISHVIRAEEHLPNTLRQALIYKALEFPMPQFAHVSLILAPDRSKLSKRHGATSVGQYREMGYLPQGMVNYLALLGWGDGTENEFFTLEELGRSFLLTINFTLFDLHRHHHVFVLDFAVEKFSIERVNKSGAIFDSTKLRWMNGQHLRALPIEKLTKLVGERWKSVGILTASEGVFVDEAVELLKDGIDLVTDSEKVLLNLLSYPLHSTLASAEAKPAVEDKLHEVAASLIAAYDSGEIPSALAEGQAGWQKWVKAFGKSLKRKGKSLFMPLRVLLTGKLHGPEMATSIVLIHKAGSLGIVVPQAGFVSMEERFKILREVDWEALNKGESVPVESTAAAST</sequence>
<proteinExistence type="inferred from homology"/>
<evidence type="ECO:0000256" key="18">
    <source>
        <dbReference type="RuleBase" id="RU363037"/>
    </source>
</evidence>
<accession>V4MJG7</accession>
<dbReference type="PRINTS" id="PR00987">
    <property type="entry name" value="TRNASYNTHGLU"/>
</dbReference>
<evidence type="ECO:0000256" key="15">
    <source>
        <dbReference type="ARBA" id="ARBA00030865"/>
    </source>
</evidence>
<dbReference type="NCBIfam" id="TIGR00464">
    <property type="entry name" value="gltX_bact"/>
    <property type="match status" value="1"/>
</dbReference>
<gene>
    <name evidence="21" type="ORF">EUTSA_v10003868mg</name>
</gene>
<dbReference type="STRING" id="72664.V4MJG7"/>
<keyword evidence="9 18" id="KW-0547">Nucleotide-binding</keyword>
<dbReference type="InterPro" id="IPR033910">
    <property type="entry name" value="GluRS_core"/>
</dbReference>
<keyword evidence="14 18" id="KW-0030">Aminoacyl-tRNA synthetase</keyword>
<dbReference type="InterPro" id="IPR045462">
    <property type="entry name" value="aa-tRNA-synth_I_cd-bd"/>
</dbReference>
<evidence type="ECO:0000256" key="5">
    <source>
        <dbReference type="ARBA" id="ARBA00012835"/>
    </source>
</evidence>
<evidence type="ECO:0000313" key="22">
    <source>
        <dbReference type="Proteomes" id="UP000030689"/>
    </source>
</evidence>
<evidence type="ECO:0000256" key="2">
    <source>
        <dbReference type="ARBA" id="ARBA00004173"/>
    </source>
</evidence>
<comment type="similarity">
    <text evidence="4">Belongs to the class-I aminoacyl-tRNA synthetase family. Glutamate--tRNA ligase type 1 subfamily.</text>
</comment>
<dbReference type="GO" id="GO:0048481">
    <property type="term" value="P:plant ovule development"/>
    <property type="evidence" value="ECO:0007669"/>
    <property type="project" value="EnsemblPlants"/>
</dbReference>